<sequence length="476" mass="50183">MNRLITTRRGGKPMRVIVALAAVLGLATGPLAVSAYADEPANADAVKVGVASTHELVGVGSVRTYRIIANVPGSYSNWLTDSEKQDAAQEKTSGDSTQQDAAEEQARQGGGAVFTITDDVTGGLSIDADSVEVTAKDPDAPADEKPTTLTPPSTTQNTQTGADESGNDNGAAASGDAKQSQPTVNPDYTLQFTGERNAGFILNLTRPEEQAGRTITVTFKASVYDITKHLGNGANVTYTDPTLQDPKQGTVITTRSAITRHYEAQLVIRNTDEDGKPITGARYMLIDHATGKQIALACGTDPHVLQVTAANSVSTTGDCDGTITMPKDGEPITIDGLASDGKGAREYELREKQPAEGHDPIGASIRFTITPKYTNDTFSGVDYKLDDNGLDIRTINTLQRNRGDGTDLALGLDVQGTVIDGESSQLSRTLTITSTTTGRDANSEAQRRAAIIAIGVLLIITGAALITIRKLLQPKE</sequence>
<feature type="region of interest" description="Disordered" evidence="1">
    <location>
        <begin position="76"/>
        <end position="110"/>
    </location>
</feature>
<feature type="transmembrane region" description="Helical" evidence="2">
    <location>
        <begin position="449"/>
        <end position="468"/>
    </location>
</feature>
<keyword evidence="4" id="KW-1185">Reference proteome</keyword>
<evidence type="ECO:0000256" key="2">
    <source>
        <dbReference type="SAM" id="Phobius"/>
    </source>
</evidence>
<evidence type="ECO:0000256" key="1">
    <source>
        <dbReference type="SAM" id="MobiDB-lite"/>
    </source>
</evidence>
<reference evidence="3 4" key="1">
    <citation type="submission" date="2020-02" db="EMBL/GenBank/DDBJ databases">
        <title>Characterization of phylogenetic diversity of novel bifidobacterial species isolated in Czech ZOOs.</title>
        <authorList>
            <person name="Lugli G.A."/>
            <person name="Vera N.B."/>
            <person name="Ventura M."/>
        </authorList>
    </citation>
    <scope>NUCLEOTIDE SEQUENCE [LARGE SCALE GENOMIC DNA]</scope>
    <source>
        <strain evidence="3 4">DSM 109959</strain>
    </source>
</reference>
<dbReference type="AlphaFoldDB" id="A0A7Y0EW89"/>
<protein>
    <submittedName>
        <fullName evidence="3">Uncharacterized protein</fullName>
    </submittedName>
</protein>
<keyword evidence="2" id="KW-0812">Transmembrane</keyword>
<feature type="compositionally biased region" description="Basic and acidic residues" evidence="1">
    <location>
        <begin position="134"/>
        <end position="146"/>
    </location>
</feature>
<dbReference type="Proteomes" id="UP000543419">
    <property type="component" value="Unassembled WGS sequence"/>
</dbReference>
<proteinExistence type="predicted"/>
<organism evidence="3 4">
    <name type="scientific">Bifidobacterium olomucense</name>
    <dbReference type="NCBI Taxonomy" id="2675324"/>
    <lineage>
        <taxon>Bacteria</taxon>
        <taxon>Bacillati</taxon>
        <taxon>Actinomycetota</taxon>
        <taxon>Actinomycetes</taxon>
        <taxon>Bifidobacteriales</taxon>
        <taxon>Bifidobacteriaceae</taxon>
        <taxon>Bifidobacterium</taxon>
    </lineage>
</organism>
<feature type="region of interest" description="Disordered" evidence="1">
    <location>
        <begin position="134"/>
        <end position="190"/>
    </location>
</feature>
<evidence type="ECO:0000313" key="3">
    <source>
        <dbReference type="EMBL" id="NMM97582.1"/>
    </source>
</evidence>
<feature type="compositionally biased region" description="Basic and acidic residues" evidence="1">
    <location>
        <begin position="81"/>
        <end position="93"/>
    </location>
</feature>
<dbReference type="RefSeq" id="WP_169240408.1">
    <property type="nucleotide sequence ID" value="NZ_JAAIIG010000002.1"/>
</dbReference>
<evidence type="ECO:0000313" key="4">
    <source>
        <dbReference type="Proteomes" id="UP000543419"/>
    </source>
</evidence>
<name>A0A7Y0EW89_9BIFI</name>
<accession>A0A7Y0EW89</accession>
<feature type="compositionally biased region" description="Low complexity" evidence="1">
    <location>
        <begin position="167"/>
        <end position="177"/>
    </location>
</feature>
<dbReference type="EMBL" id="JAAIIG010000002">
    <property type="protein sequence ID" value="NMM97582.1"/>
    <property type="molecule type" value="Genomic_DNA"/>
</dbReference>
<feature type="compositionally biased region" description="Low complexity" evidence="1">
    <location>
        <begin position="147"/>
        <end position="160"/>
    </location>
</feature>
<comment type="caution">
    <text evidence="3">The sequence shown here is derived from an EMBL/GenBank/DDBJ whole genome shotgun (WGS) entry which is preliminary data.</text>
</comment>
<dbReference type="InterPro" id="IPR013783">
    <property type="entry name" value="Ig-like_fold"/>
</dbReference>
<feature type="compositionally biased region" description="Polar residues" evidence="1">
    <location>
        <begin position="178"/>
        <end position="190"/>
    </location>
</feature>
<gene>
    <name evidence="3" type="ORF">G1C97_0531</name>
</gene>
<dbReference type="GO" id="GO:0005975">
    <property type="term" value="P:carbohydrate metabolic process"/>
    <property type="evidence" value="ECO:0007669"/>
    <property type="project" value="UniProtKB-ARBA"/>
</dbReference>
<dbReference type="Gene3D" id="2.60.40.10">
    <property type="entry name" value="Immunoglobulins"/>
    <property type="match status" value="1"/>
</dbReference>
<keyword evidence="2" id="KW-1133">Transmembrane helix</keyword>
<keyword evidence="2" id="KW-0472">Membrane</keyword>